<name>A0ABR3XAI7_9EURO</name>
<evidence type="ECO:0000256" key="12">
    <source>
        <dbReference type="RuleBase" id="RU003346"/>
    </source>
</evidence>
<evidence type="ECO:0000256" key="10">
    <source>
        <dbReference type="ARBA" id="ARBA00038682"/>
    </source>
</evidence>
<dbReference type="Proteomes" id="UP001583193">
    <property type="component" value="Unassembled WGS sequence"/>
</dbReference>
<dbReference type="InterPro" id="IPR020846">
    <property type="entry name" value="MFS_dom"/>
</dbReference>
<feature type="transmembrane region" description="Helical" evidence="13">
    <location>
        <begin position="70"/>
        <end position="90"/>
    </location>
</feature>
<feature type="transmembrane region" description="Helical" evidence="13">
    <location>
        <begin position="326"/>
        <end position="344"/>
    </location>
</feature>
<evidence type="ECO:0000256" key="3">
    <source>
        <dbReference type="ARBA" id="ARBA00022448"/>
    </source>
</evidence>
<feature type="transmembrane region" description="Helical" evidence="13">
    <location>
        <begin position="195"/>
        <end position="216"/>
    </location>
</feature>
<keyword evidence="6" id="KW-0672">Quinate metabolism</keyword>
<keyword evidence="3 12" id="KW-0813">Transport</keyword>
<evidence type="ECO:0000313" key="15">
    <source>
        <dbReference type="EMBL" id="KAL1872941.1"/>
    </source>
</evidence>
<comment type="subcellular location">
    <subcellularLocation>
        <location evidence="1">Cell membrane</location>
        <topology evidence="1">Multi-pass membrane protein</topology>
    </subcellularLocation>
</comment>
<feature type="transmembrane region" description="Helical" evidence="13">
    <location>
        <begin position="356"/>
        <end position="376"/>
    </location>
</feature>
<evidence type="ECO:0000256" key="5">
    <source>
        <dbReference type="ARBA" id="ARBA00022843"/>
    </source>
</evidence>
<keyword evidence="4 13" id="KW-0812">Transmembrane</keyword>
<dbReference type="Pfam" id="PF00083">
    <property type="entry name" value="Sugar_tr"/>
    <property type="match status" value="1"/>
</dbReference>
<evidence type="ECO:0000256" key="11">
    <source>
        <dbReference type="ARBA" id="ARBA00043213"/>
    </source>
</evidence>
<evidence type="ECO:0000256" key="8">
    <source>
        <dbReference type="ARBA" id="ARBA00023136"/>
    </source>
</evidence>
<feature type="domain" description="Major facilitator superfamily (MFS) profile" evidence="14">
    <location>
        <begin position="26"/>
        <end position="483"/>
    </location>
</feature>
<dbReference type="PROSITE" id="PS00216">
    <property type="entry name" value="SUGAR_TRANSPORT_1"/>
    <property type="match status" value="1"/>
</dbReference>
<dbReference type="PROSITE" id="PS50850">
    <property type="entry name" value="MFS"/>
    <property type="match status" value="1"/>
</dbReference>
<dbReference type="SUPFAM" id="SSF103473">
    <property type="entry name" value="MFS general substrate transporter"/>
    <property type="match status" value="1"/>
</dbReference>
<comment type="function">
    <text evidence="9">Integral membrane transporter that imports quinic acid to be catabolized as a carbon source.</text>
</comment>
<evidence type="ECO:0000256" key="6">
    <source>
        <dbReference type="ARBA" id="ARBA00022911"/>
    </source>
</evidence>
<keyword evidence="5" id="KW-0832">Ubl conjugation</keyword>
<feature type="transmembrane region" description="Helical" evidence="13">
    <location>
        <begin position="163"/>
        <end position="183"/>
    </location>
</feature>
<sequence length="540" mass="59116">MGGNFFKKVEDRPTPPQVYNWKVYFIAAVASAGAASIGYDSAFIGGTIALPAFRDELGFSSMSKAEIDLITANIVSCYQAGAFFGAFLAYPAGHYLGRRIGLLIFALLFTLGAGIMLATNSGTGFGYMYGGRVVAGLGIGAISNLVPIYLAEISPPAIRGRLVGMWEIGWQCGGLVGFWINYGVSTTLSSSRTQWIIPFAVQLIPGGLLALGSVVLPETPRWLLSKGRRRAGIKNLCYLRNLPEGDAYIQVELQMIDLAFEDLRQTIGTSFGAPFKAVLQSKTIAYRFFLGGALFFWQNGSGINAINYYSPVVFSSIGLTGTNASLLTTGIFGVIKTVCTFIWIMVMIDQIGRRNLLMWGALGGSISLWVVGGYIAVAKPSENPTGTLTSGGIAAMAFFYLYTIFYTPSWSGTPWVVNSEMFDQNVRTLAQAFAAANNWFWNFIVARFTPQMFTQMSYGVWFFFASLQLLSVPFVYFLLPETKSIPLESMDLLFDKDLKPPHAHKIVLQRIQESEQMMQGDISAQGYLKGGDTHHLENTE</sequence>
<dbReference type="PROSITE" id="PS00217">
    <property type="entry name" value="SUGAR_TRANSPORT_2"/>
    <property type="match status" value="1"/>
</dbReference>
<evidence type="ECO:0000256" key="2">
    <source>
        <dbReference type="ARBA" id="ARBA00010992"/>
    </source>
</evidence>
<evidence type="ECO:0000259" key="14">
    <source>
        <dbReference type="PROSITE" id="PS50850"/>
    </source>
</evidence>
<comment type="similarity">
    <text evidence="2 12">Belongs to the major facilitator superfamily. Sugar transporter (TC 2.A.1.1) family.</text>
</comment>
<dbReference type="PANTHER" id="PTHR48022">
    <property type="entry name" value="PLASTIDIC GLUCOSE TRANSPORTER 4"/>
    <property type="match status" value="1"/>
</dbReference>
<evidence type="ECO:0000256" key="9">
    <source>
        <dbReference type="ARBA" id="ARBA00037560"/>
    </source>
</evidence>
<dbReference type="PRINTS" id="PR00171">
    <property type="entry name" value="SUGRTRNSPORT"/>
</dbReference>
<evidence type="ECO:0000256" key="13">
    <source>
        <dbReference type="SAM" id="Phobius"/>
    </source>
</evidence>
<keyword evidence="16" id="KW-1185">Reference proteome</keyword>
<evidence type="ECO:0000313" key="16">
    <source>
        <dbReference type="Proteomes" id="UP001583193"/>
    </source>
</evidence>
<comment type="subunit">
    <text evidence="10">Interacts with creB.</text>
</comment>
<feature type="transmembrane region" description="Helical" evidence="13">
    <location>
        <begin position="133"/>
        <end position="151"/>
    </location>
</feature>
<organism evidence="15 16">
    <name type="scientific">Paecilomyces lecythidis</name>
    <dbReference type="NCBI Taxonomy" id="3004212"/>
    <lineage>
        <taxon>Eukaryota</taxon>
        <taxon>Fungi</taxon>
        <taxon>Dikarya</taxon>
        <taxon>Ascomycota</taxon>
        <taxon>Pezizomycotina</taxon>
        <taxon>Eurotiomycetes</taxon>
        <taxon>Eurotiomycetidae</taxon>
        <taxon>Eurotiales</taxon>
        <taxon>Thermoascaceae</taxon>
        <taxon>Paecilomyces</taxon>
    </lineage>
</organism>
<gene>
    <name evidence="15" type="ORF">Plec18167_006592</name>
</gene>
<dbReference type="InterPro" id="IPR050360">
    <property type="entry name" value="MFS_Sugar_Transporters"/>
</dbReference>
<feature type="transmembrane region" description="Helical" evidence="13">
    <location>
        <begin position="284"/>
        <end position="306"/>
    </location>
</feature>
<dbReference type="InterPro" id="IPR005828">
    <property type="entry name" value="MFS_sugar_transport-like"/>
</dbReference>
<dbReference type="InterPro" id="IPR003663">
    <property type="entry name" value="Sugar/inositol_transpt"/>
</dbReference>
<proteinExistence type="inferred from homology"/>
<dbReference type="InterPro" id="IPR036259">
    <property type="entry name" value="MFS_trans_sf"/>
</dbReference>
<dbReference type="EMBL" id="JAVDPF010000023">
    <property type="protein sequence ID" value="KAL1872941.1"/>
    <property type="molecule type" value="Genomic_DNA"/>
</dbReference>
<feature type="transmembrane region" description="Helical" evidence="13">
    <location>
        <begin position="21"/>
        <end position="50"/>
    </location>
</feature>
<protein>
    <recommendedName>
        <fullName evidence="11">Quinate transporter</fullName>
    </recommendedName>
</protein>
<evidence type="ECO:0000256" key="7">
    <source>
        <dbReference type="ARBA" id="ARBA00022989"/>
    </source>
</evidence>
<accession>A0ABR3XAI7</accession>
<evidence type="ECO:0000256" key="4">
    <source>
        <dbReference type="ARBA" id="ARBA00022692"/>
    </source>
</evidence>
<comment type="caution">
    <text evidence="15">The sequence shown here is derived from an EMBL/GenBank/DDBJ whole genome shotgun (WGS) entry which is preliminary data.</text>
</comment>
<keyword evidence="8 13" id="KW-0472">Membrane</keyword>
<evidence type="ECO:0000256" key="1">
    <source>
        <dbReference type="ARBA" id="ARBA00004651"/>
    </source>
</evidence>
<dbReference type="NCBIfam" id="TIGR00879">
    <property type="entry name" value="SP"/>
    <property type="match status" value="1"/>
</dbReference>
<reference evidence="15 16" key="1">
    <citation type="journal article" date="2024" name="IMA Fungus">
        <title>IMA Genome - F19 : A genome assembly and annotation guide to empower mycologists, including annotated draft genome sequences of Ceratocystis pirilliformis, Diaporthe australafricana, Fusarium ophioides, Paecilomyces lecythidis, and Sporothrix stenoceras.</title>
        <authorList>
            <person name="Aylward J."/>
            <person name="Wilson A.M."/>
            <person name="Visagie C.M."/>
            <person name="Spraker J."/>
            <person name="Barnes I."/>
            <person name="Buitendag C."/>
            <person name="Ceriani C."/>
            <person name="Del Mar Angel L."/>
            <person name="du Plessis D."/>
            <person name="Fuchs T."/>
            <person name="Gasser K."/>
            <person name="Kramer D."/>
            <person name="Li W."/>
            <person name="Munsamy K."/>
            <person name="Piso A."/>
            <person name="Price J.L."/>
            <person name="Sonnekus B."/>
            <person name="Thomas C."/>
            <person name="van der Nest A."/>
            <person name="van Dijk A."/>
            <person name="van Heerden A."/>
            <person name="van Vuuren N."/>
            <person name="Yilmaz N."/>
            <person name="Duong T.A."/>
            <person name="van der Merwe N.A."/>
            <person name="Wingfield M.J."/>
            <person name="Wingfield B.D."/>
        </authorList>
    </citation>
    <scope>NUCLEOTIDE SEQUENCE [LARGE SCALE GENOMIC DNA]</scope>
    <source>
        <strain evidence="15 16">CMW 18167</strain>
    </source>
</reference>
<dbReference type="PANTHER" id="PTHR48022:SF34">
    <property type="entry name" value="MAJOR FACILITATOR SUPERFAMILY (MFS) PROFILE DOMAIN-CONTAINING PROTEIN-RELATED"/>
    <property type="match status" value="1"/>
</dbReference>
<feature type="transmembrane region" description="Helical" evidence="13">
    <location>
        <begin position="102"/>
        <end position="121"/>
    </location>
</feature>
<feature type="transmembrane region" description="Helical" evidence="13">
    <location>
        <begin position="388"/>
        <end position="407"/>
    </location>
</feature>
<feature type="transmembrane region" description="Helical" evidence="13">
    <location>
        <begin position="458"/>
        <end position="479"/>
    </location>
</feature>
<dbReference type="InterPro" id="IPR005829">
    <property type="entry name" value="Sugar_transporter_CS"/>
</dbReference>
<dbReference type="Gene3D" id="1.20.1250.20">
    <property type="entry name" value="MFS general substrate transporter like domains"/>
    <property type="match status" value="1"/>
</dbReference>
<keyword evidence="7 13" id="KW-1133">Transmembrane helix</keyword>